<dbReference type="NCBIfam" id="TIGR01467">
    <property type="entry name" value="cobI_cbiL"/>
    <property type="match status" value="1"/>
</dbReference>
<evidence type="ECO:0000256" key="3">
    <source>
        <dbReference type="ARBA" id="ARBA00022573"/>
    </source>
</evidence>
<evidence type="ECO:0000256" key="5">
    <source>
        <dbReference type="ARBA" id="ARBA00022679"/>
    </source>
</evidence>
<evidence type="ECO:0000256" key="6">
    <source>
        <dbReference type="ARBA" id="ARBA00022691"/>
    </source>
</evidence>
<keyword evidence="6" id="KW-0949">S-adenosyl-L-methionine</keyword>
<comment type="caution">
    <text evidence="9">The sequence shown here is derived from an EMBL/GenBank/DDBJ whole genome shotgun (WGS) entry which is preliminary data.</text>
</comment>
<proteinExistence type="inferred from homology"/>
<gene>
    <name evidence="9" type="ORF">EDD75_1644</name>
</gene>
<comment type="similarity">
    <text evidence="2 7">Belongs to the precorrin methyltransferase family.</text>
</comment>
<dbReference type="OrthoDB" id="9804789at2"/>
<evidence type="ECO:0000256" key="4">
    <source>
        <dbReference type="ARBA" id="ARBA00022603"/>
    </source>
</evidence>
<dbReference type="InterPro" id="IPR012382">
    <property type="entry name" value="CobI/CbiL"/>
</dbReference>
<dbReference type="InterPro" id="IPR014776">
    <property type="entry name" value="4pyrrole_Mease_sub2"/>
</dbReference>
<dbReference type="GO" id="GO:0009236">
    <property type="term" value="P:cobalamin biosynthetic process"/>
    <property type="evidence" value="ECO:0007669"/>
    <property type="project" value="UniProtKB-UniRule"/>
</dbReference>
<dbReference type="CDD" id="cd11645">
    <property type="entry name" value="Precorrin_2_C20_MT"/>
    <property type="match status" value="1"/>
</dbReference>
<dbReference type="Pfam" id="PF00590">
    <property type="entry name" value="TP_methylase"/>
    <property type="match status" value="1"/>
</dbReference>
<dbReference type="InterPro" id="IPR000878">
    <property type="entry name" value="4pyrrol_Mease"/>
</dbReference>
<dbReference type="Gene3D" id="3.30.950.10">
    <property type="entry name" value="Methyltransferase, Cobalt-precorrin-4 Transmethylase, Domain 2"/>
    <property type="match status" value="1"/>
</dbReference>
<dbReference type="GO" id="GO:0032259">
    <property type="term" value="P:methylation"/>
    <property type="evidence" value="ECO:0007669"/>
    <property type="project" value="UniProtKB-KW"/>
</dbReference>
<dbReference type="PIRSF" id="PIRSF036427">
    <property type="entry name" value="Precrrn-2_mtase"/>
    <property type="match status" value="1"/>
</dbReference>
<evidence type="ECO:0000259" key="8">
    <source>
        <dbReference type="Pfam" id="PF00590"/>
    </source>
</evidence>
<accession>A0A3N5ADB0</accession>
<dbReference type="UniPathway" id="UPA00148"/>
<evidence type="ECO:0000256" key="2">
    <source>
        <dbReference type="ARBA" id="ARBA00005879"/>
    </source>
</evidence>
<dbReference type="Gene3D" id="3.40.1010.10">
    <property type="entry name" value="Cobalt-precorrin-4 Transmethylase, Domain 1"/>
    <property type="match status" value="1"/>
</dbReference>
<protein>
    <submittedName>
        <fullName evidence="9">Precorrin-2/cobalt-factor-2 C20-methyltransferase</fullName>
    </submittedName>
</protein>
<dbReference type="InterPro" id="IPR035996">
    <property type="entry name" value="4pyrrol_Methylase_sf"/>
</dbReference>
<organism evidence="9 10">
    <name type="scientific">Thermodesulfitimonas autotrophica</name>
    <dbReference type="NCBI Taxonomy" id="1894989"/>
    <lineage>
        <taxon>Bacteria</taxon>
        <taxon>Bacillati</taxon>
        <taxon>Bacillota</taxon>
        <taxon>Clostridia</taxon>
        <taxon>Thermoanaerobacterales</taxon>
        <taxon>Thermoanaerobacteraceae</taxon>
        <taxon>Thermodesulfitimonas</taxon>
    </lineage>
</organism>
<reference evidence="9 10" key="1">
    <citation type="submission" date="2018-11" db="EMBL/GenBank/DDBJ databases">
        <title>Genomic Encyclopedia of Type Strains, Phase IV (KMG-IV): sequencing the most valuable type-strain genomes for metagenomic binning, comparative biology and taxonomic classification.</title>
        <authorList>
            <person name="Goeker M."/>
        </authorList>
    </citation>
    <scope>NUCLEOTIDE SEQUENCE [LARGE SCALE GENOMIC DNA]</scope>
    <source>
        <strain evidence="9 10">DSM 102936</strain>
    </source>
</reference>
<name>A0A3N5ADB0_9THEO</name>
<keyword evidence="3" id="KW-0169">Cobalamin biosynthesis</keyword>
<keyword evidence="5 9" id="KW-0808">Transferase</keyword>
<sequence length="231" mass="24435">MATLYGVGVGPGDPELITLKALRVLERVPVICTPHAQKGEESIAGEIVLAVLGPERLREKEFLPLHFPMTRERAALEAAWAEAARQVVARLRAQKDVAFVTLGDPTFYSTFPYLERAVRAVDPAAKIAVIPGVNAFAACAAAGGIAVQGDERLAVVPATAAADLAPVLESFDCAVFLKAGRHLDAVRAAVESVGLSEKAHLYERCGFPGGRQGPLAAFPVADYLSLVVVKK</sequence>
<feature type="domain" description="Tetrapyrrole methylase" evidence="8">
    <location>
        <begin position="3"/>
        <end position="209"/>
    </location>
</feature>
<evidence type="ECO:0000256" key="7">
    <source>
        <dbReference type="PIRNR" id="PIRNR036427"/>
    </source>
</evidence>
<dbReference type="GO" id="GO:0030788">
    <property type="term" value="F:precorrin-2 C20-methyltransferase activity"/>
    <property type="evidence" value="ECO:0007669"/>
    <property type="project" value="InterPro"/>
</dbReference>
<dbReference type="EMBL" id="RKRE01000003">
    <property type="protein sequence ID" value="RPF42543.1"/>
    <property type="molecule type" value="Genomic_DNA"/>
</dbReference>
<dbReference type="InterPro" id="IPR014777">
    <property type="entry name" value="4pyrrole_Mease_sub1"/>
</dbReference>
<keyword evidence="4 9" id="KW-0489">Methyltransferase</keyword>
<evidence type="ECO:0000313" key="9">
    <source>
        <dbReference type="EMBL" id="RPF42543.1"/>
    </source>
</evidence>
<dbReference type="Proteomes" id="UP000282654">
    <property type="component" value="Unassembled WGS sequence"/>
</dbReference>
<dbReference type="PANTHER" id="PTHR43467:SF2">
    <property type="entry name" value="COBALT-PRECORRIN-2 C(20)-METHYLTRANSFERASE"/>
    <property type="match status" value="1"/>
</dbReference>
<dbReference type="PANTHER" id="PTHR43467">
    <property type="entry name" value="COBALT-PRECORRIN-2 C(20)-METHYLTRANSFERASE"/>
    <property type="match status" value="1"/>
</dbReference>
<evidence type="ECO:0000256" key="1">
    <source>
        <dbReference type="ARBA" id="ARBA00004953"/>
    </source>
</evidence>
<dbReference type="InterPro" id="IPR006364">
    <property type="entry name" value="CobI/CbiL/CobIJ_dom"/>
</dbReference>
<comment type="pathway">
    <text evidence="1">Cofactor biosynthesis; adenosylcobalamin biosynthesis.</text>
</comment>
<dbReference type="SUPFAM" id="SSF53790">
    <property type="entry name" value="Tetrapyrrole methylase"/>
    <property type="match status" value="1"/>
</dbReference>
<keyword evidence="10" id="KW-1185">Reference proteome</keyword>
<dbReference type="AlphaFoldDB" id="A0A3N5ADB0"/>
<evidence type="ECO:0000313" key="10">
    <source>
        <dbReference type="Proteomes" id="UP000282654"/>
    </source>
</evidence>
<dbReference type="RefSeq" id="WP_123930803.1">
    <property type="nucleotide sequence ID" value="NZ_RKRE01000003.1"/>
</dbReference>